<proteinExistence type="predicted"/>
<evidence type="ECO:0000313" key="2">
    <source>
        <dbReference type="EMBL" id="KKM73873.1"/>
    </source>
</evidence>
<gene>
    <name evidence="2" type="ORF">LCGC14_1406110</name>
</gene>
<keyword evidence="1" id="KW-0472">Membrane</keyword>
<sequence>MELSKLEWGLHIGWLTLLGAGVVFLIWKAFQTSQLVGVIFLALLIVGGLIGWRIEDESTNSTSL</sequence>
<feature type="transmembrane region" description="Helical" evidence="1">
    <location>
        <begin position="35"/>
        <end position="54"/>
    </location>
</feature>
<feature type="transmembrane region" description="Helical" evidence="1">
    <location>
        <begin position="12"/>
        <end position="30"/>
    </location>
</feature>
<organism evidence="2">
    <name type="scientific">marine sediment metagenome</name>
    <dbReference type="NCBI Taxonomy" id="412755"/>
    <lineage>
        <taxon>unclassified sequences</taxon>
        <taxon>metagenomes</taxon>
        <taxon>ecological metagenomes</taxon>
    </lineage>
</organism>
<reference evidence="2" key="1">
    <citation type="journal article" date="2015" name="Nature">
        <title>Complex archaea that bridge the gap between prokaryotes and eukaryotes.</title>
        <authorList>
            <person name="Spang A."/>
            <person name="Saw J.H."/>
            <person name="Jorgensen S.L."/>
            <person name="Zaremba-Niedzwiedzka K."/>
            <person name="Martijn J."/>
            <person name="Lind A.E."/>
            <person name="van Eijk R."/>
            <person name="Schleper C."/>
            <person name="Guy L."/>
            <person name="Ettema T.J."/>
        </authorList>
    </citation>
    <scope>NUCLEOTIDE SEQUENCE</scope>
</reference>
<keyword evidence="1" id="KW-0812">Transmembrane</keyword>
<protein>
    <submittedName>
        <fullName evidence="2">Uncharacterized protein</fullName>
    </submittedName>
</protein>
<keyword evidence="1" id="KW-1133">Transmembrane helix</keyword>
<comment type="caution">
    <text evidence="2">The sequence shown here is derived from an EMBL/GenBank/DDBJ whole genome shotgun (WGS) entry which is preliminary data.</text>
</comment>
<dbReference type="AlphaFoldDB" id="A0A0F9JW03"/>
<evidence type="ECO:0000256" key="1">
    <source>
        <dbReference type="SAM" id="Phobius"/>
    </source>
</evidence>
<dbReference type="EMBL" id="LAZR01009232">
    <property type="protein sequence ID" value="KKM73873.1"/>
    <property type="molecule type" value="Genomic_DNA"/>
</dbReference>
<accession>A0A0F9JW03</accession>
<name>A0A0F9JW03_9ZZZZ</name>